<sequence>MESAGVIGVREGGLYRFLGKPVKALVHYSVSLNELWHRRYAHLHYRALPSLRKVVTGLPELQVEHDGICRGCALGKNAKKSFPSSSSRSKGTLDLIH</sequence>
<keyword evidence="3" id="KW-0496">Mitochondrion</keyword>
<geneLocation type="mitochondrion" evidence="3"/>
<evidence type="ECO:0000256" key="1">
    <source>
        <dbReference type="SAM" id="MobiDB-lite"/>
    </source>
</evidence>
<dbReference type="InterPro" id="IPR025724">
    <property type="entry name" value="GAG-pre-integrase_dom"/>
</dbReference>
<name>A0A101M1N9_PICGL</name>
<organism evidence="3">
    <name type="scientific">Picea glauca</name>
    <name type="common">White spruce</name>
    <name type="synonym">Pinus glauca</name>
    <dbReference type="NCBI Taxonomy" id="3330"/>
    <lineage>
        <taxon>Eukaryota</taxon>
        <taxon>Viridiplantae</taxon>
        <taxon>Streptophyta</taxon>
        <taxon>Embryophyta</taxon>
        <taxon>Tracheophyta</taxon>
        <taxon>Spermatophyta</taxon>
        <taxon>Pinopsida</taxon>
        <taxon>Pinidae</taxon>
        <taxon>Conifers I</taxon>
        <taxon>Pinales</taxon>
        <taxon>Pinaceae</taxon>
        <taxon>Picea</taxon>
    </lineage>
</organism>
<reference evidence="3" key="1">
    <citation type="journal article" date="2015" name="Genome Biol. Evol.">
        <title>Organellar Genomes of White Spruce (Picea glauca): Assembly and Annotation.</title>
        <authorList>
            <person name="Jackman S.D."/>
            <person name="Warren R.L."/>
            <person name="Gibb E.A."/>
            <person name="Vandervalk B.P."/>
            <person name="Mohamadi H."/>
            <person name="Chu J."/>
            <person name="Raymond A."/>
            <person name="Pleasance S."/>
            <person name="Coope R."/>
            <person name="Wildung M.R."/>
            <person name="Ritland C.E."/>
            <person name="Bousquet J."/>
            <person name="Jones S.J."/>
            <person name="Bohlmann J."/>
            <person name="Birol I."/>
        </authorList>
    </citation>
    <scope>NUCLEOTIDE SEQUENCE [LARGE SCALE GENOMIC DNA]</scope>
    <source>
        <tissue evidence="3">Flushing bud</tissue>
    </source>
</reference>
<proteinExistence type="predicted"/>
<protein>
    <recommendedName>
        <fullName evidence="2">GAG-pre-integrase domain-containing protein</fullName>
    </recommendedName>
</protein>
<feature type="compositionally biased region" description="Low complexity" evidence="1">
    <location>
        <begin position="80"/>
        <end position="90"/>
    </location>
</feature>
<feature type="region of interest" description="Disordered" evidence="1">
    <location>
        <begin position="74"/>
        <end position="97"/>
    </location>
</feature>
<gene>
    <name evidence="3" type="ORF">ABT39_MTgene3826</name>
</gene>
<feature type="domain" description="GAG-pre-integrase" evidence="2">
    <location>
        <begin position="13"/>
        <end position="76"/>
    </location>
</feature>
<comment type="caution">
    <text evidence="3">The sequence shown here is derived from an EMBL/GenBank/DDBJ whole genome shotgun (WGS) entry which is preliminary data.</text>
</comment>
<dbReference type="AlphaFoldDB" id="A0A101M1N9"/>
<evidence type="ECO:0000313" key="3">
    <source>
        <dbReference type="EMBL" id="KUM49277.1"/>
    </source>
</evidence>
<evidence type="ECO:0000259" key="2">
    <source>
        <dbReference type="Pfam" id="PF13976"/>
    </source>
</evidence>
<dbReference type="EMBL" id="LKAM01000003">
    <property type="protein sequence ID" value="KUM49277.1"/>
    <property type="molecule type" value="Genomic_DNA"/>
</dbReference>
<dbReference type="Pfam" id="PF13976">
    <property type="entry name" value="gag_pre-integrs"/>
    <property type="match status" value="1"/>
</dbReference>
<accession>A0A101M1N9</accession>